<dbReference type="Pfam" id="PF00067">
    <property type="entry name" value="p450"/>
    <property type="match status" value="1"/>
</dbReference>
<organism evidence="2 3">
    <name type="scientific">Methylobacterium crusticola</name>
    <dbReference type="NCBI Taxonomy" id="1697972"/>
    <lineage>
        <taxon>Bacteria</taxon>
        <taxon>Pseudomonadati</taxon>
        <taxon>Pseudomonadota</taxon>
        <taxon>Alphaproteobacteria</taxon>
        <taxon>Hyphomicrobiales</taxon>
        <taxon>Methylobacteriaceae</taxon>
        <taxon>Methylobacterium</taxon>
    </lineage>
</organism>
<reference evidence="2" key="1">
    <citation type="journal article" date="2021" name="Front. Microbiol.">
        <title>Comprehensive Comparative Genomics and Phenotyping of Methylobacterium Species.</title>
        <authorList>
            <person name="Alessa O."/>
            <person name="Ogura Y."/>
            <person name="Fujitani Y."/>
            <person name="Takami H."/>
            <person name="Hayashi T."/>
            <person name="Sahin N."/>
            <person name="Tani A."/>
        </authorList>
    </citation>
    <scope>NUCLEOTIDE SEQUENCE</scope>
    <source>
        <strain evidence="2">KCTC 52305</strain>
    </source>
</reference>
<accession>A0ABQ4QYE4</accession>
<protein>
    <submittedName>
        <fullName evidence="2">Cytochrome P450 132</fullName>
    </submittedName>
</protein>
<comment type="caution">
    <text evidence="2">The sequence shown here is derived from an EMBL/GenBank/DDBJ whole genome shotgun (WGS) entry which is preliminary data.</text>
</comment>
<dbReference type="PRINTS" id="PR00463">
    <property type="entry name" value="EP450I"/>
</dbReference>
<evidence type="ECO:0000313" key="3">
    <source>
        <dbReference type="Proteomes" id="UP001055167"/>
    </source>
</evidence>
<dbReference type="PANTHER" id="PTHR24305:SF166">
    <property type="entry name" value="CYTOCHROME P450 12A4, MITOCHONDRIAL-RELATED"/>
    <property type="match status" value="1"/>
</dbReference>
<proteinExistence type="inferred from homology"/>
<dbReference type="Gene3D" id="1.10.630.10">
    <property type="entry name" value="Cytochrome P450"/>
    <property type="match status" value="1"/>
</dbReference>
<dbReference type="RefSeq" id="WP_128564692.1">
    <property type="nucleotide sequence ID" value="NZ_BPQH01000006.1"/>
</dbReference>
<keyword evidence="3" id="KW-1185">Reference proteome</keyword>
<dbReference type="InterPro" id="IPR036396">
    <property type="entry name" value="Cyt_P450_sf"/>
</dbReference>
<gene>
    <name evidence="2" type="ORF">OPKNFCMD_2314</name>
</gene>
<evidence type="ECO:0000313" key="2">
    <source>
        <dbReference type="EMBL" id="GJD49582.1"/>
    </source>
</evidence>
<dbReference type="EMBL" id="BPQH01000006">
    <property type="protein sequence ID" value="GJD49582.1"/>
    <property type="molecule type" value="Genomic_DNA"/>
</dbReference>
<dbReference type="InterPro" id="IPR001128">
    <property type="entry name" value="Cyt_P450"/>
</dbReference>
<dbReference type="InterPro" id="IPR050121">
    <property type="entry name" value="Cytochrome_P450_monoxygenase"/>
</dbReference>
<evidence type="ECO:0000256" key="1">
    <source>
        <dbReference type="ARBA" id="ARBA00010617"/>
    </source>
</evidence>
<dbReference type="PANTHER" id="PTHR24305">
    <property type="entry name" value="CYTOCHROME P450"/>
    <property type="match status" value="1"/>
</dbReference>
<sequence>MAAGAITTGADAYVPPMPVLAERVGWLRLLGAFRHNTLRAFPRACLHEPVVAIRLPGGGRVMLLCVPEAARHVLLTAADHFARLPAGRRVLGPIAGRGLVLAEGEAWRRQRRVLAPAFTPRTLPVMTRFIARAAEESCGRLAAGLGEAGLGEAADLHGEMQRLSLDIAAASMFSLETGAFGARVRAMVSGYLGGIGRPSIADFLVPPGLPTPSSPRRALFRRRWLALIGAVIAARRQQSATGAPRDLFDLLSEAHGEGRDGLLADEVGTMIVAGHETTASTLFWACTLVARAPGVQEALAAEAGGLDLGEAGAAEALPRLRLARAVVQETLRLYPPAYMVARRAVRASAVCGATIPAGATVMIPTWVMHRNPRWWDRPDAFAPERFLDGPEPDRFVYLPFGAGPQVCIGAQLALAESTLVLARLARTFRLALPGGRPVMPVATVTVRPDHVPLFRLERRTG</sequence>
<dbReference type="InterPro" id="IPR002401">
    <property type="entry name" value="Cyt_P450_E_grp-I"/>
</dbReference>
<dbReference type="SUPFAM" id="SSF48264">
    <property type="entry name" value="Cytochrome P450"/>
    <property type="match status" value="1"/>
</dbReference>
<name>A0ABQ4QYE4_9HYPH</name>
<dbReference type="Proteomes" id="UP001055167">
    <property type="component" value="Unassembled WGS sequence"/>
</dbReference>
<reference evidence="2" key="2">
    <citation type="submission" date="2021-08" db="EMBL/GenBank/DDBJ databases">
        <authorList>
            <person name="Tani A."/>
            <person name="Ola A."/>
            <person name="Ogura Y."/>
            <person name="Katsura K."/>
            <person name="Hayashi T."/>
        </authorList>
    </citation>
    <scope>NUCLEOTIDE SEQUENCE</scope>
    <source>
        <strain evidence="2">KCTC 52305</strain>
    </source>
</reference>
<dbReference type="PRINTS" id="PR00385">
    <property type="entry name" value="P450"/>
</dbReference>
<comment type="similarity">
    <text evidence="1">Belongs to the cytochrome P450 family.</text>
</comment>